<dbReference type="RefSeq" id="XP_014156330.1">
    <property type="nucleotide sequence ID" value="XM_014300855.1"/>
</dbReference>
<dbReference type="OrthoDB" id="432719at2759"/>
<dbReference type="PROSITE" id="PS01229">
    <property type="entry name" value="COF_2"/>
    <property type="match status" value="1"/>
</dbReference>
<dbReference type="PANTHER" id="PTHR43520:SF8">
    <property type="entry name" value="P-TYPE CU(+) TRANSPORTER"/>
    <property type="match status" value="1"/>
</dbReference>
<sequence length="335" mass="35457">QYCEKKIGGKNGDAIKFGACDEFSAEPGKGLKCTVTIPDSKGVGTRTLQVVAGNRRWMAENAIDASEAESDMVRLEEMGVTATLFGVLGDGDGQEGTLWCLTGIADSVRPESELVVRELVSRGIEPWMVTGDHRRTAHAIAQQLGIRKVFAEVLPGEKGEKVSELQAEGLTVAMVGDGVNDSVALAQADVGIAMGAGSDVAIETADVVLVKSDIRDVVTAIDISRKTYRRIIMNLIWAFAYNILAIPFAAGVLFPVGVMLPAWVCAGSMAASSVTVVCSSLLLNWYTPPTLIPSTDTRSTSTSNSTSIPTHKDQHESSERAPLLGSSHTGKYGSA</sequence>
<dbReference type="STRING" id="667725.A0A0L0G2K3"/>
<proteinExistence type="predicted"/>
<keyword evidence="3" id="KW-1278">Translocase</keyword>
<evidence type="ECO:0000256" key="7">
    <source>
        <dbReference type="SAM" id="Phobius"/>
    </source>
</evidence>
<dbReference type="GO" id="GO:0016887">
    <property type="term" value="F:ATP hydrolysis activity"/>
    <property type="evidence" value="ECO:0007669"/>
    <property type="project" value="InterPro"/>
</dbReference>
<dbReference type="PANTHER" id="PTHR43520">
    <property type="entry name" value="ATP7, ISOFORM B"/>
    <property type="match status" value="1"/>
</dbReference>
<evidence type="ECO:0000256" key="1">
    <source>
        <dbReference type="ARBA" id="ARBA00004370"/>
    </source>
</evidence>
<feature type="transmembrane region" description="Helical" evidence="7">
    <location>
        <begin position="235"/>
        <end position="254"/>
    </location>
</feature>
<dbReference type="GO" id="GO:0005507">
    <property type="term" value="F:copper ion binding"/>
    <property type="evidence" value="ECO:0007669"/>
    <property type="project" value="TreeGrafter"/>
</dbReference>
<dbReference type="Proteomes" id="UP000054560">
    <property type="component" value="Unassembled WGS sequence"/>
</dbReference>
<evidence type="ECO:0000256" key="4">
    <source>
        <dbReference type="ARBA" id="ARBA00022989"/>
    </source>
</evidence>
<dbReference type="GO" id="GO:0016020">
    <property type="term" value="C:membrane"/>
    <property type="evidence" value="ECO:0007669"/>
    <property type="project" value="UniProtKB-SubCell"/>
</dbReference>
<dbReference type="InterPro" id="IPR023299">
    <property type="entry name" value="ATPase_P-typ_cyto_dom_N"/>
</dbReference>
<dbReference type="Gene3D" id="3.40.1110.10">
    <property type="entry name" value="Calcium-transporting ATPase, cytoplasmic domain N"/>
    <property type="match status" value="1"/>
</dbReference>
<dbReference type="SUPFAM" id="SSF56784">
    <property type="entry name" value="HAD-like"/>
    <property type="match status" value="1"/>
</dbReference>
<evidence type="ECO:0000256" key="5">
    <source>
        <dbReference type="ARBA" id="ARBA00023136"/>
    </source>
</evidence>
<dbReference type="AlphaFoldDB" id="A0A0L0G2K3"/>
<dbReference type="GO" id="GO:0043682">
    <property type="term" value="F:P-type divalent copper transporter activity"/>
    <property type="evidence" value="ECO:0007669"/>
    <property type="project" value="TreeGrafter"/>
</dbReference>
<evidence type="ECO:0000313" key="9">
    <source>
        <dbReference type="Proteomes" id="UP000054560"/>
    </source>
</evidence>
<dbReference type="PRINTS" id="PR00119">
    <property type="entry name" value="CATATPASE"/>
</dbReference>
<dbReference type="InterPro" id="IPR001757">
    <property type="entry name" value="P_typ_ATPase"/>
</dbReference>
<dbReference type="EMBL" id="KQ241928">
    <property type="protein sequence ID" value="KNC82428.1"/>
    <property type="molecule type" value="Genomic_DNA"/>
</dbReference>
<evidence type="ECO:0000313" key="8">
    <source>
        <dbReference type="EMBL" id="KNC82428.1"/>
    </source>
</evidence>
<dbReference type="InterPro" id="IPR036412">
    <property type="entry name" value="HAD-like_sf"/>
</dbReference>
<dbReference type="InterPro" id="IPR023214">
    <property type="entry name" value="HAD_sf"/>
</dbReference>
<dbReference type="Pfam" id="PF00702">
    <property type="entry name" value="Hydrolase"/>
    <property type="match status" value="1"/>
</dbReference>
<keyword evidence="2 7" id="KW-0812">Transmembrane</keyword>
<evidence type="ECO:0000256" key="2">
    <source>
        <dbReference type="ARBA" id="ARBA00022692"/>
    </source>
</evidence>
<dbReference type="GO" id="GO:0055070">
    <property type="term" value="P:copper ion homeostasis"/>
    <property type="evidence" value="ECO:0007669"/>
    <property type="project" value="TreeGrafter"/>
</dbReference>
<evidence type="ECO:0000256" key="6">
    <source>
        <dbReference type="SAM" id="MobiDB-lite"/>
    </source>
</evidence>
<keyword evidence="4 7" id="KW-1133">Transmembrane helix</keyword>
<feature type="compositionally biased region" description="Low complexity" evidence="6">
    <location>
        <begin position="294"/>
        <end position="309"/>
    </location>
</feature>
<dbReference type="eggNOG" id="KOG0207">
    <property type="taxonomic scope" value="Eukaryota"/>
</dbReference>
<keyword evidence="9" id="KW-1185">Reference proteome</keyword>
<protein>
    <submittedName>
        <fullName evidence="8">Uncharacterized protein</fullName>
    </submittedName>
</protein>
<organism evidence="8 9">
    <name type="scientific">Sphaeroforma arctica JP610</name>
    <dbReference type="NCBI Taxonomy" id="667725"/>
    <lineage>
        <taxon>Eukaryota</taxon>
        <taxon>Ichthyosporea</taxon>
        <taxon>Ichthyophonida</taxon>
        <taxon>Sphaeroforma</taxon>
    </lineage>
</organism>
<comment type="subcellular location">
    <subcellularLocation>
        <location evidence="1">Membrane</location>
    </subcellularLocation>
</comment>
<keyword evidence="5 7" id="KW-0472">Membrane</keyword>
<accession>A0A0L0G2K3</accession>
<feature type="non-terminal residue" evidence="8">
    <location>
        <position position="1"/>
    </location>
</feature>
<feature type="transmembrane region" description="Helical" evidence="7">
    <location>
        <begin position="260"/>
        <end position="283"/>
    </location>
</feature>
<dbReference type="NCBIfam" id="TIGR01494">
    <property type="entry name" value="ATPase_P-type"/>
    <property type="match status" value="1"/>
</dbReference>
<dbReference type="GO" id="GO:0005524">
    <property type="term" value="F:ATP binding"/>
    <property type="evidence" value="ECO:0007669"/>
    <property type="project" value="InterPro"/>
</dbReference>
<gene>
    <name evidence="8" type="ORF">SARC_05278</name>
</gene>
<name>A0A0L0G2K3_9EUKA</name>
<feature type="compositionally biased region" description="Basic and acidic residues" evidence="6">
    <location>
        <begin position="310"/>
        <end position="319"/>
    </location>
</feature>
<dbReference type="Gene3D" id="3.40.50.1000">
    <property type="entry name" value="HAD superfamily/HAD-like"/>
    <property type="match status" value="1"/>
</dbReference>
<feature type="region of interest" description="Disordered" evidence="6">
    <location>
        <begin position="294"/>
        <end position="335"/>
    </location>
</feature>
<dbReference type="GeneID" id="25905782"/>
<reference evidence="8 9" key="1">
    <citation type="submission" date="2011-02" db="EMBL/GenBank/DDBJ databases">
        <title>The Genome Sequence of Sphaeroforma arctica JP610.</title>
        <authorList>
            <consortium name="The Broad Institute Genome Sequencing Platform"/>
            <person name="Russ C."/>
            <person name="Cuomo C."/>
            <person name="Young S.K."/>
            <person name="Zeng Q."/>
            <person name="Gargeya S."/>
            <person name="Alvarado L."/>
            <person name="Berlin A."/>
            <person name="Chapman S.B."/>
            <person name="Chen Z."/>
            <person name="Freedman E."/>
            <person name="Gellesch M."/>
            <person name="Goldberg J."/>
            <person name="Griggs A."/>
            <person name="Gujja S."/>
            <person name="Heilman E."/>
            <person name="Heiman D."/>
            <person name="Howarth C."/>
            <person name="Mehta T."/>
            <person name="Neiman D."/>
            <person name="Pearson M."/>
            <person name="Roberts A."/>
            <person name="Saif S."/>
            <person name="Shea T."/>
            <person name="Shenoy N."/>
            <person name="Sisk P."/>
            <person name="Stolte C."/>
            <person name="Sykes S."/>
            <person name="White J."/>
            <person name="Yandava C."/>
            <person name="Burger G."/>
            <person name="Gray M.W."/>
            <person name="Holland P.W.H."/>
            <person name="King N."/>
            <person name="Lang F.B.F."/>
            <person name="Roger A.J."/>
            <person name="Ruiz-Trillo I."/>
            <person name="Haas B."/>
            <person name="Nusbaum C."/>
            <person name="Birren B."/>
        </authorList>
    </citation>
    <scope>NUCLEOTIDE SEQUENCE [LARGE SCALE GENOMIC DNA]</scope>
    <source>
        <strain evidence="8 9">JP610</strain>
    </source>
</reference>
<evidence type="ECO:0000256" key="3">
    <source>
        <dbReference type="ARBA" id="ARBA00022967"/>
    </source>
</evidence>